<name>A0ABQ1JID0_9FLAO</name>
<evidence type="ECO:0000313" key="3">
    <source>
        <dbReference type="Proteomes" id="UP000615760"/>
    </source>
</evidence>
<evidence type="ECO:0000256" key="1">
    <source>
        <dbReference type="SAM" id="SignalP"/>
    </source>
</evidence>
<feature type="signal peptide" evidence="1">
    <location>
        <begin position="1"/>
        <end position="17"/>
    </location>
</feature>
<keyword evidence="1" id="KW-0732">Signal</keyword>
<protein>
    <recommendedName>
        <fullName evidence="4">Carboxypeptidase-like regulatory domain-containing protein</fullName>
    </recommendedName>
</protein>
<keyword evidence="3" id="KW-1185">Reference proteome</keyword>
<dbReference type="InterPro" id="IPR008969">
    <property type="entry name" value="CarboxyPept-like_regulatory"/>
</dbReference>
<organism evidence="2 3">
    <name type="scientific">Flavobacterium suaedae</name>
    <dbReference type="NCBI Taxonomy" id="1767027"/>
    <lineage>
        <taxon>Bacteria</taxon>
        <taxon>Pseudomonadati</taxon>
        <taxon>Bacteroidota</taxon>
        <taxon>Flavobacteriia</taxon>
        <taxon>Flavobacteriales</taxon>
        <taxon>Flavobacteriaceae</taxon>
        <taxon>Flavobacterium</taxon>
    </lineage>
</organism>
<dbReference type="Pfam" id="PF18939">
    <property type="entry name" value="DUF5686"/>
    <property type="match status" value="1"/>
</dbReference>
<evidence type="ECO:0000313" key="2">
    <source>
        <dbReference type="EMBL" id="GGB69121.1"/>
    </source>
</evidence>
<dbReference type="Proteomes" id="UP000615760">
    <property type="component" value="Unassembled WGS sequence"/>
</dbReference>
<sequence>MKNLALLLFFISFTCHAQFTVTGIVKDRKSNTPLPYATIITDEGETLAADIDGKFSTEVQKWFIVSYTGYKQQKVKATRGKSNYTILLKEHAEELKELVVERNNAANILIRKVIYKKPDNDPQKKLNSFKYKSYNRLLVTANPDSISGKLDSIYVYERIGRRFQKIDSTDFKFKKLVEKQHLYQTEKVSEFKFNKEQGLKENILATRMAGFKQPLYEIIGLTLQSYSIYQNNIELVETKYAGPLADDALSNYQYKILDTIAVEGRDTYMIYFSPKRERKKKKLEGVIYIDRENYGVAKAVLRAKSVLDVTSTHLFRYEKKLNLWFPEGKKLKINKGNSSHDITILGETIRFDAASGKDRDKEASDYVYLLSESVNFDYEYNTPVTIKHGGIAIEIKDEAINRPEEYWNKYRRDTLDSRSMETYIALDSIVAKEKLEKKIFLGKKIINGYIPIGFFDINLREVIKYNNYEGFRLGIGGITNNKLADNFRISGYNAYGTKDGIFKYNIGGSVRVHKFSSSWVGFSYTDDVKEIASTSFATDKKVFKLYDPRPINVSTFYNHETWKIHIESKAIPKTEANLQIARSRINPKFNYIFTPGDKIYPLFKLATATLALQWNPFSDFMQTPSGRIETDERFPQFTFQYMQALPGIMGSDLNFGKLDFRTEFQKKYLNGQKLEMLLQTGVAVGDTPLTHLYNTSPNNLNKNGILKRITFAGKNSFETMYFNEFYSSQYVIGQVKYGLNRFTIFRALKLEPLFVTRFAWGNMEDAQEHNGITYNTLEKGYYESGFEFNQIFKGLGFSAFYRYGPYHLPRFDRNIAIKVSFMLKLL</sequence>
<feature type="chain" id="PRO_5045236102" description="Carboxypeptidase-like regulatory domain-containing protein" evidence="1">
    <location>
        <begin position="18"/>
        <end position="826"/>
    </location>
</feature>
<gene>
    <name evidence="2" type="ORF">GCM10007424_06350</name>
</gene>
<dbReference type="EMBL" id="BMJE01000002">
    <property type="protein sequence ID" value="GGB69121.1"/>
    <property type="molecule type" value="Genomic_DNA"/>
</dbReference>
<dbReference type="SUPFAM" id="SSF49464">
    <property type="entry name" value="Carboxypeptidase regulatory domain-like"/>
    <property type="match status" value="1"/>
</dbReference>
<dbReference type="InterPro" id="IPR043741">
    <property type="entry name" value="DUF5686"/>
</dbReference>
<comment type="caution">
    <text evidence="2">The sequence shown here is derived from an EMBL/GenBank/DDBJ whole genome shotgun (WGS) entry which is preliminary data.</text>
</comment>
<evidence type="ECO:0008006" key="4">
    <source>
        <dbReference type="Google" id="ProtNLM"/>
    </source>
</evidence>
<accession>A0ABQ1JID0</accession>
<dbReference type="RefSeq" id="WP_188619803.1">
    <property type="nucleotide sequence ID" value="NZ_BMJE01000002.1"/>
</dbReference>
<reference evidence="3" key="1">
    <citation type="journal article" date="2019" name="Int. J. Syst. Evol. Microbiol.">
        <title>The Global Catalogue of Microorganisms (GCM) 10K type strain sequencing project: providing services to taxonomists for standard genome sequencing and annotation.</title>
        <authorList>
            <consortium name="The Broad Institute Genomics Platform"/>
            <consortium name="The Broad Institute Genome Sequencing Center for Infectious Disease"/>
            <person name="Wu L."/>
            <person name="Ma J."/>
        </authorList>
    </citation>
    <scope>NUCLEOTIDE SEQUENCE [LARGE SCALE GENOMIC DNA]</scope>
    <source>
        <strain evidence="3">CGMCC 1.15461</strain>
    </source>
</reference>
<dbReference type="Pfam" id="PF13715">
    <property type="entry name" value="CarbopepD_reg_2"/>
    <property type="match status" value="1"/>
</dbReference>
<proteinExistence type="predicted"/>